<organism evidence="2 3">
    <name type="scientific">Solidesulfovibrio aerotolerans</name>
    <dbReference type="NCBI Taxonomy" id="295255"/>
    <lineage>
        <taxon>Bacteria</taxon>
        <taxon>Pseudomonadati</taxon>
        <taxon>Thermodesulfobacteriota</taxon>
        <taxon>Desulfovibrionia</taxon>
        <taxon>Desulfovibrionales</taxon>
        <taxon>Desulfovibrionaceae</taxon>
        <taxon>Solidesulfovibrio</taxon>
    </lineage>
</organism>
<keyword evidence="3" id="KW-1185">Reference proteome</keyword>
<gene>
    <name evidence="2" type="ORF">GTA51_20170</name>
</gene>
<keyword evidence="1" id="KW-1133">Transmembrane helix</keyword>
<comment type="caution">
    <text evidence="2">The sequence shown here is derived from an EMBL/GenBank/DDBJ whole genome shotgun (WGS) entry which is preliminary data.</text>
</comment>
<evidence type="ECO:0000256" key="1">
    <source>
        <dbReference type="SAM" id="Phobius"/>
    </source>
</evidence>
<feature type="transmembrane region" description="Helical" evidence="1">
    <location>
        <begin position="134"/>
        <end position="155"/>
    </location>
</feature>
<protein>
    <submittedName>
        <fullName evidence="2">Uncharacterized protein</fullName>
    </submittedName>
</protein>
<reference evidence="2 3" key="1">
    <citation type="submission" date="2020-01" db="EMBL/GenBank/DDBJ databases">
        <title>Genome sequence of Desulfovibrio aerotolerans DSM 16695(T).</title>
        <authorList>
            <person name="Karnachuk O."/>
            <person name="Avakyan M."/>
            <person name="Mardanov A."/>
            <person name="Kadnikov V."/>
            <person name="Ravin N."/>
        </authorList>
    </citation>
    <scope>NUCLEOTIDE SEQUENCE [LARGE SCALE GENOMIC DNA]</scope>
    <source>
        <strain evidence="2 3">DSM 16695</strain>
    </source>
</reference>
<dbReference type="EMBL" id="WVUD01000100">
    <property type="protein sequence ID" value="MYL85402.1"/>
    <property type="molecule type" value="Genomic_DNA"/>
</dbReference>
<keyword evidence="1" id="KW-0812">Transmembrane</keyword>
<keyword evidence="1" id="KW-0472">Membrane</keyword>
<dbReference type="Proteomes" id="UP000482487">
    <property type="component" value="Unassembled WGS sequence"/>
</dbReference>
<evidence type="ECO:0000313" key="2">
    <source>
        <dbReference type="EMBL" id="MYL85402.1"/>
    </source>
</evidence>
<sequence>MLFITGLALTIGFVLLRWINVYGDLKPWTAQSSPLFTFLDFLACEKYPPSVSYLLMTMGPAFLLLALLDRPQIPGWLTPAKVFGRVPFLFYVLHLPLLHAMAVIWSTWKYGEAPWLFTNPPGAVWPRDFQFDLLLTYSGWVVAVLILYPVCRWFADYKASHKNWWLSYL</sequence>
<proteinExistence type="predicted"/>
<feature type="transmembrane region" description="Helical" evidence="1">
    <location>
        <begin position="88"/>
        <end position="108"/>
    </location>
</feature>
<dbReference type="OrthoDB" id="508112at2"/>
<accession>A0A7C9IZ04</accession>
<dbReference type="AlphaFoldDB" id="A0A7C9IZ04"/>
<feature type="transmembrane region" description="Helical" evidence="1">
    <location>
        <begin position="47"/>
        <end position="68"/>
    </location>
</feature>
<evidence type="ECO:0000313" key="3">
    <source>
        <dbReference type="Proteomes" id="UP000482487"/>
    </source>
</evidence>
<name>A0A7C9IZ04_9BACT</name>
<dbReference type="PANTHER" id="PTHR40407">
    <property type="entry name" value="MEMBRANE PROTEIN-LIKE PROTEIN"/>
    <property type="match status" value="1"/>
</dbReference>
<dbReference type="PANTHER" id="PTHR40407:SF1">
    <property type="entry name" value="HEPARAN-ALPHA-GLUCOSAMINIDE N-ACETYLTRANSFERASE CATALYTIC DOMAIN-CONTAINING PROTEIN"/>
    <property type="match status" value="1"/>
</dbReference>